<keyword evidence="1" id="KW-0238">DNA-binding</keyword>
<evidence type="ECO:0000313" key="2">
    <source>
        <dbReference type="Proteomes" id="UP001632339"/>
    </source>
</evidence>
<protein>
    <submittedName>
        <fullName evidence="1">Winged helix DNA-binding protein</fullName>
    </submittedName>
</protein>
<organism evidence="1 2">
    <name type="scientific">Acinetobacter albensis</name>
    <dbReference type="NCBI Taxonomy" id="1673609"/>
    <lineage>
        <taxon>Bacteria</taxon>
        <taxon>Pseudomonadati</taxon>
        <taxon>Pseudomonadota</taxon>
        <taxon>Gammaproteobacteria</taxon>
        <taxon>Moraxellales</taxon>
        <taxon>Moraxellaceae</taxon>
        <taxon>Acinetobacter</taxon>
    </lineage>
</organism>
<accession>A0ABW9JVD1</accession>
<keyword evidence="2" id="KW-1185">Reference proteome</keyword>
<dbReference type="SUPFAM" id="SSF46785">
    <property type="entry name" value="Winged helix' DNA-binding domain"/>
    <property type="match status" value="1"/>
</dbReference>
<dbReference type="InterPro" id="IPR036390">
    <property type="entry name" value="WH_DNA-bd_sf"/>
</dbReference>
<gene>
    <name evidence="1" type="ORF">ACKVE0_09315</name>
</gene>
<comment type="caution">
    <text evidence="1">The sequence shown here is derived from an EMBL/GenBank/DDBJ whole genome shotgun (WGS) entry which is preliminary data.</text>
</comment>
<name>A0ABW9JVD1_9GAMM</name>
<evidence type="ECO:0000313" key="1">
    <source>
        <dbReference type="EMBL" id="MFN0297717.1"/>
    </source>
</evidence>
<dbReference type="GO" id="GO:0003677">
    <property type="term" value="F:DNA binding"/>
    <property type="evidence" value="ECO:0007669"/>
    <property type="project" value="UniProtKB-KW"/>
</dbReference>
<sequence length="94" mass="10617">MKHPKDNKTVDCFGSKHAVKQGERMIIVLKNIINKRGRTSMKEVQSWIGLSSTATGAFVRQLITEGYLETNSKRPVSLKATEKTKQLLGMARWN</sequence>
<dbReference type="Proteomes" id="UP001632339">
    <property type="component" value="Unassembled WGS sequence"/>
</dbReference>
<proteinExistence type="predicted"/>
<reference evidence="1 2" key="1">
    <citation type="submission" date="2024-12" db="EMBL/GenBank/DDBJ databases">
        <title>C001-4G Acinetobacter sp. assembled genome.</title>
        <authorList>
            <person name="D'Arcy K."/>
            <person name="Kingdon A.D.H."/>
            <person name="Breen A."/>
            <person name="Mckeown C."/>
            <person name="Allman E."/>
            <person name="Sharma P."/>
            <person name="Mcleman A."/>
            <person name="Roberts A.P."/>
        </authorList>
    </citation>
    <scope>NUCLEOTIDE SEQUENCE [LARGE SCALE GENOMIC DNA]</scope>
    <source>
        <strain evidence="1 2">C1-4G</strain>
    </source>
</reference>
<dbReference type="EMBL" id="JBJXCW010000008">
    <property type="protein sequence ID" value="MFN0297717.1"/>
    <property type="molecule type" value="Genomic_DNA"/>
</dbReference>
<dbReference type="RefSeq" id="WP_193891025.1">
    <property type="nucleotide sequence ID" value="NZ_JADEZY010000013.1"/>
</dbReference>